<comment type="subcellular location">
    <subcellularLocation>
        <location evidence="1">Periplasm</location>
    </subcellularLocation>
</comment>
<organism evidence="5 6">
    <name type="scientific">Desulfonema magnum</name>
    <dbReference type="NCBI Taxonomy" id="45655"/>
    <lineage>
        <taxon>Bacteria</taxon>
        <taxon>Pseudomonadati</taxon>
        <taxon>Thermodesulfobacteriota</taxon>
        <taxon>Desulfobacteria</taxon>
        <taxon>Desulfobacterales</taxon>
        <taxon>Desulfococcaceae</taxon>
        <taxon>Desulfonema</taxon>
    </lineage>
</organism>
<keyword evidence="2" id="KW-0813">Transport</keyword>
<dbReference type="GO" id="GO:0019808">
    <property type="term" value="F:polyamine binding"/>
    <property type="evidence" value="ECO:0007669"/>
    <property type="project" value="InterPro"/>
</dbReference>
<evidence type="ECO:0000256" key="1">
    <source>
        <dbReference type="ARBA" id="ARBA00004418"/>
    </source>
</evidence>
<dbReference type="RefSeq" id="WP_207678566.1">
    <property type="nucleotide sequence ID" value="NZ_CP061800.1"/>
</dbReference>
<gene>
    <name evidence="5" type="ORF">dnm_063690</name>
</gene>
<dbReference type="Gene3D" id="3.40.190.10">
    <property type="entry name" value="Periplasmic binding protein-like II"/>
    <property type="match status" value="2"/>
</dbReference>
<reference evidence="5" key="1">
    <citation type="journal article" date="2021" name="Microb. Physiol.">
        <title>Proteogenomic Insights into the Physiology of Marine, Sulfate-Reducing, Filamentous Desulfonema limicola and Desulfonema magnum.</title>
        <authorList>
            <person name="Schnaars V."/>
            <person name="Wohlbrand L."/>
            <person name="Scheve S."/>
            <person name="Hinrichs C."/>
            <person name="Reinhardt R."/>
            <person name="Rabus R."/>
        </authorList>
    </citation>
    <scope>NUCLEOTIDE SEQUENCE</scope>
    <source>
        <strain evidence="5">4be13</strain>
    </source>
</reference>
<evidence type="ECO:0000256" key="3">
    <source>
        <dbReference type="ARBA" id="ARBA00022729"/>
    </source>
</evidence>
<dbReference type="PANTHER" id="PTHR30222">
    <property type="entry name" value="SPERMIDINE/PUTRESCINE-BINDING PERIPLASMIC PROTEIN"/>
    <property type="match status" value="1"/>
</dbReference>
<dbReference type="EMBL" id="CP061800">
    <property type="protein sequence ID" value="QTA90308.1"/>
    <property type="molecule type" value="Genomic_DNA"/>
</dbReference>
<dbReference type="Pfam" id="PF13343">
    <property type="entry name" value="SBP_bac_6"/>
    <property type="match status" value="1"/>
</dbReference>
<keyword evidence="4" id="KW-0574">Periplasm</keyword>
<dbReference type="GO" id="GO:0015846">
    <property type="term" value="P:polyamine transport"/>
    <property type="evidence" value="ECO:0007669"/>
    <property type="project" value="InterPro"/>
</dbReference>
<proteinExistence type="predicted"/>
<dbReference type="PRINTS" id="PR00909">
    <property type="entry name" value="SPERMDNBNDNG"/>
</dbReference>
<evidence type="ECO:0000256" key="4">
    <source>
        <dbReference type="ARBA" id="ARBA00022764"/>
    </source>
</evidence>
<evidence type="ECO:0000313" key="6">
    <source>
        <dbReference type="Proteomes" id="UP000663722"/>
    </source>
</evidence>
<dbReference type="InterPro" id="IPR001188">
    <property type="entry name" value="Sperm_putr-bd"/>
</dbReference>
<dbReference type="SUPFAM" id="SSF53850">
    <property type="entry name" value="Periplasmic binding protein-like II"/>
    <property type="match status" value="1"/>
</dbReference>
<name>A0A975BRK7_9BACT</name>
<evidence type="ECO:0000256" key="2">
    <source>
        <dbReference type="ARBA" id="ARBA00022448"/>
    </source>
</evidence>
<dbReference type="Proteomes" id="UP000663722">
    <property type="component" value="Chromosome"/>
</dbReference>
<evidence type="ECO:0000313" key="5">
    <source>
        <dbReference type="EMBL" id="QTA90308.1"/>
    </source>
</evidence>
<keyword evidence="3" id="KW-0732">Signal</keyword>
<dbReference type="KEGG" id="dmm:dnm_063690"/>
<dbReference type="PANTHER" id="PTHR30222:SF17">
    <property type="entry name" value="SPERMIDINE_PUTRESCINE-BINDING PERIPLASMIC PROTEIN"/>
    <property type="match status" value="1"/>
</dbReference>
<accession>A0A975BRK7</accession>
<sequence>MKHFIMFVLFGILITASPAFSEELRMLVWDGYAPENHLEVFRQSVKNKYGTDLKLTVKHASEFMDYRNALINSEVDIFTTSHNYPKDPRHDYIRRKLVIPVDVKNLPHFKDILPDLQKTSYLTERGQVYGVPFIYGPYGLAYNTNIVKKAPTSWKILWEPKYAGKYTIASTINVTNIYLTALAAGLDKSKIYQYQSVSSPEILTKLKYLVKNVRSLYGAVETADDLQGLSLAACWGFAFSELKKRGEIWKMATPEEGSTAYIDCWMLSHTLRNKPKLKQIAEEWIDYTISSDFQVEQVVRTLNNFPVNLSIRDRITPEENDAFHVDDPNYFQNHFIPWEILDRNTRKGFELIWKKAIR</sequence>
<keyword evidence="6" id="KW-1185">Reference proteome</keyword>
<protein>
    <submittedName>
        <fullName evidence="5">Extracellular binding protein domain-containing protein</fullName>
    </submittedName>
</protein>
<dbReference type="AlphaFoldDB" id="A0A975BRK7"/>
<dbReference type="GO" id="GO:0042597">
    <property type="term" value="C:periplasmic space"/>
    <property type="evidence" value="ECO:0007669"/>
    <property type="project" value="UniProtKB-SubCell"/>
</dbReference>